<keyword evidence="6" id="KW-0611">Plant defense</keyword>
<name>A0A8S0V620_OLEEU</name>
<evidence type="ECO:0000256" key="6">
    <source>
        <dbReference type="ARBA" id="ARBA00022821"/>
    </source>
</evidence>
<reference evidence="13 14" key="1">
    <citation type="submission" date="2019-12" db="EMBL/GenBank/DDBJ databases">
        <authorList>
            <person name="Alioto T."/>
            <person name="Alioto T."/>
            <person name="Gomez Garrido J."/>
        </authorList>
    </citation>
    <scope>NUCLEOTIDE SEQUENCE [LARGE SCALE GENOMIC DNA]</scope>
</reference>
<dbReference type="InterPro" id="IPR023346">
    <property type="entry name" value="Lysozyme-like_dom_sf"/>
</dbReference>
<dbReference type="GO" id="GO:0005975">
    <property type="term" value="P:carbohydrate metabolic process"/>
    <property type="evidence" value="ECO:0007669"/>
    <property type="project" value="InterPro"/>
</dbReference>
<dbReference type="GO" id="GO:0004568">
    <property type="term" value="F:chitinase activity"/>
    <property type="evidence" value="ECO:0007669"/>
    <property type="project" value="InterPro"/>
</dbReference>
<dbReference type="SMART" id="SM00270">
    <property type="entry name" value="ChtBD1"/>
    <property type="match status" value="1"/>
</dbReference>
<dbReference type="CDD" id="cd00325">
    <property type="entry name" value="chitinase_GH19"/>
    <property type="match status" value="1"/>
</dbReference>
<keyword evidence="4" id="KW-0926">Vacuole</keyword>
<feature type="disulfide bond" evidence="10 11">
    <location>
        <begin position="63"/>
        <end position="77"/>
    </location>
</feature>
<evidence type="ECO:0000313" key="13">
    <source>
        <dbReference type="EMBL" id="CAA3025382.1"/>
    </source>
</evidence>
<evidence type="ECO:0000256" key="10">
    <source>
        <dbReference type="PIRSR" id="PIRSR001060-2"/>
    </source>
</evidence>
<evidence type="ECO:0000256" key="8">
    <source>
        <dbReference type="ARBA" id="ARBA00023157"/>
    </source>
</evidence>
<dbReference type="Gene3D" id="1.10.530.10">
    <property type="match status" value="1"/>
</dbReference>
<dbReference type="InterPro" id="IPR000726">
    <property type="entry name" value="Glyco_hydro_19_cat"/>
</dbReference>
<feature type="domain" description="Chitin-binding type-1" evidence="12">
    <location>
        <begin position="53"/>
        <end position="88"/>
    </location>
</feature>
<organism evidence="13 14">
    <name type="scientific">Olea europaea subsp. europaea</name>
    <dbReference type="NCBI Taxonomy" id="158383"/>
    <lineage>
        <taxon>Eukaryota</taxon>
        <taxon>Viridiplantae</taxon>
        <taxon>Streptophyta</taxon>
        <taxon>Embryophyta</taxon>
        <taxon>Tracheophyta</taxon>
        <taxon>Spermatophyta</taxon>
        <taxon>Magnoliopsida</taxon>
        <taxon>eudicotyledons</taxon>
        <taxon>Gunneridae</taxon>
        <taxon>Pentapetalae</taxon>
        <taxon>asterids</taxon>
        <taxon>lamiids</taxon>
        <taxon>Lamiales</taxon>
        <taxon>Oleaceae</taxon>
        <taxon>Oleeae</taxon>
        <taxon>Olea</taxon>
    </lineage>
</organism>
<accession>A0A8S0V620</accession>
<dbReference type="GO" id="GO:0005773">
    <property type="term" value="C:vacuole"/>
    <property type="evidence" value="ECO:0007669"/>
    <property type="project" value="UniProtKB-SubCell"/>
</dbReference>
<dbReference type="PIRSF" id="PIRSF001060">
    <property type="entry name" value="Endochitinase"/>
    <property type="match status" value="1"/>
</dbReference>
<protein>
    <submittedName>
        <fullName evidence="13">Endochitinase EP3-like</fullName>
    </submittedName>
</protein>
<evidence type="ECO:0000256" key="9">
    <source>
        <dbReference type="PIRSR" id="PIRSR001060-1"/>
    </source>
</evidence>
<dbReference type="OrthoDB" id="5985073at2759"/>
<evidence type="ECO:0000256" key="2">
    <source>
        <dbReference type="ARBA" id="ARBA00004116"/>
    </source>
</evidence>
<evidence type="ECO:0000256" key="1">
    <source>
        <dbReference type="ARBA" id="ARBA00003102"/>
    </source>
</evidence>
<dbReference type="GO" id="GO:0016998">
    <property type="term" value="P:cell wall macromolecule catabolic process"/>
    <property type="evidence" value="ECO:0007669"/>
    <property type="project" value="InterPro"/>
</dbReference>
<keyword evidence="7" id="KW-0119">Carbohydrate metabolism</keyword>
<comment type="subcellular location">
    <subcellularLocation>
        <location evidence="2">Vacuole</location>
    </subcellularLocation>
</comment>
<keyword evidence="8 10" id="KW-1015">Disulfide bond</keyword>
<dbReference type="SUPFAM" id="SSF53955">
    <property type="entry name" value="Lysozyme-like"/>
    <property type="match status" value="1"/>
</dbReference>
<evidence type="ECO:0000256" key="4">
    <source>
        <dbReference type="ARBA" id="ARBA00022554"/>
    </source>
</evidence>
<dbReference type="GO" id="GO:0006952">
    <property type="term" value="P:defense response"/>
    <property type="evidence" value="ECO:0007669"/>
    <property type="project" value="UniProtKB-KW"/>
</dbReference>
<dbReference type="CDD" id="cd00035">
    <property type="entry name" value="ChtBD1"/>
    <property type="match status" value="1"/>
</dbReference>
<keyword evidence="7" id="KW-0624">Polysaccharide degradation</keyword>
<dbReference type="GO" id="GO:0006032">
    <property type="term" value="P:chitin catabolic process"/>
    <property type="evidence" value="ECO:0007669"/>
    <property type="project" value="UniProtKB-KW"/>
</dbReference>
<dbReference type="InterPro" id="IPR016283">
    <property type="entry name" value="Glyco_hydro_19"/>
</dbReference>
<feature type="disulfide bond" evidence="10">
    <location>
        <begin position="264"/>
        <end position="296"/>
    </location>
</feature>
<feature type="active site" description="Proton donor" evidence="9">
    <location>
        <position position="161"/>
    </location>
</feature>
<dbReference type="PANTHER" id="PTHR22595">
    <property type="entry name" value="CHITINASE-RELATED"/>
    <property type="match status" value="1"/>
</dbReference>
<dbReference type="Gene3D" id="3.30.60.10">
    <property type="entry name" value="Endochitinase-like"/>
    <property type="match status" value="1"/>
</dbReference>
<dbReference type="PROSITE" id="PS50941">
    <property type="entry name" value="CHIT_BIND_I_2"/>
    <property type="match status" value="1"/>
</dbReference>
<dbReference type="PROSITE" id="PS00773">
    <property type="entry name" value="CHITINASE_19_1"/>
    <property type="match status" value="1"/>
</dbReference>
<comment type="caution">
    <text evidence="11">Lacks conserved residue(s) required for the propagation of feature annotation.</text>
</comment>
<dbReference type="GO" id="GO:0008061">
    <property type="term" value="F:chitin binding"/>
    <property type="evidence" value="ECO:0007669"/>
    <property type="project" value="UniProtKB-UniRule"/>
</dbReference>
<dbReference type="PROSITE" id="PS00026">
    <property type="entry name" value="CHIT_BIND_I_1"/>
    <property type="match status" value="1"/>
</dbReference>
<evidence type="ECO:0000256" key="5">
    <source>
        <dbReference type="ARBA" id="ARBA00022669"/>
    </source>
</evidence>
<dbReference type="InterPro" id="IPR036861">
    <property type="entry name" value="Endochitinase-like_sf"/>
</dbReference>
<evidence type="ECO:0000313" key="14">
    <source>
        <dbReference type="Proteomes" id="UP000594638"/>
    </source>
</evidence>
<dbReference type="PROSITE" id="PS00774">
    <property type="entry name" value="CHITINASE_19_2"/>
    <property type="match status" value="1"/>
</dbReference>
<dbReference type="InterPro" id="IPR001002">
    <property type="entry name" value="Chitin-bd_1"/>
</dbReference>
<dbReference type="PANTHER" id="PTHR22595:SF193">
    <property type="entry name" value="ENDOCHITINASE EP3"/>
    <property type="match status" value="1"/>
</dbReference>
<keyword evidence="5 11" id="KW-0147">Chitin-binding</keyword>
<proteinExistence type="inferred from homology"/>
<dbReference type="Gramene" id="OE9A040457T1">
    <property type="protein sequence ID" value="OE9A040457C1"/>
    <property type="gene ID" value="OE9A040457"/>
</dbReference>
<dbReference type="Gene3D" id="3.30.20.10">
    <property type="entry name" value="Endochitinase, domain 2"/>
    <property type="match status" value="1"/>
</dbReference>
<sequence>MHSINTFHSALISTPHISLTFLGKMVFYYSWKHLLAITLAIFLAGTSPRQVSGQNCGCADYYCCSKNGYCGIGLPYCGDGCQSGNCYPLPPSNNVSVSDIVTDEFFNGIIDQAPENCPGKRFYTRPAFLEAITFYPWFGTVGFEEDSKREIAAFFAHVTFETGHFCHIEVDDGQDHCISDVQNPCTPGKRYYGRGPLQLTWNYNYGPAGRNISLNLLDYPERVASDPVVSFKTALWFWMVNCHYSINAHRGFGVTIRAINPSECDGGNPSAVNARVGFYEDYCNQFQVDPGTYLTCNLASEAISSAAII</sequence>
<dbReference type="Proteomes" id="UP000594638">
    <property type="component" value="Unassembled WGS sequence"/>
</dbReference>
<dbReference type="EMBL" id="CACTIH010009132">
    <property type="protein sequence ID" value="CAA3025382.1"/>
    <property type="molecule type" value="Genomic_DNA"/>
</dbReference>
<evidence type="ECO:0000259" key="12">
    <source>
        <dbReference type="PROSITE" id="PS50941"/>
    </source>
</evidence>
<evidence type="ECO:0000256" key="3">
    <source>
        <dbReference type="ARBA" id="ARBA00009373"/>
    </source>
</evidence>
<dbReference type="Pfam" id="PF00182">
    <property type="entry name" value="Glyco_hydro_19"/>
    <property type="match status" value="2"/>
</dbReference>
<comment type="function">
    <text evidence="1">Defense against chitin-containing fungal pathogens.</text>
</comment>
<keyword evidence="7" id="KW-0146">Chitin degradation</keyword>
<keyword evidence="14" id="KW-1185">Reference proteome</keyword>
<dbReference type="AlphaFoldDB" id="A0A8S0V620"/>
<comment type="similarity">
    <text evidence="3">Belongs to the glycosyl hydrolase 19 family. Chitinase class I subfamily.</text>
</comment>
<dbReference type="InterPro" id="IPR018371">
    <property type="entry name" value="Chitin-binding_1_CS"/>
</dbReference>
<evidence type="ECO:0000256" key="11">
    <source>
        <dbReference type="PROSITE-ProRule" id="PRU00261"/>
    </source>
</evidence>
<feature type="disulfide bond" evidence="10">
    <location>
        <begin position="177"/>
        <end position="185"/>
    </location>
</feature>
<feature type="disulfide bond" evidence="10">
    <location>
        <begin position="117"/>
        <end position="166"/>
    </location>
</feature>
<comment type="caution">
    <text evidence="13">The sequence shown here is derived from an EMBL/GenBank/DDBJ whole genome shotgun (WGS) entry which is preliminary data.</text>
</comment>
<gene>
    <name evidence="13" type="ORF">OLEA9_A040457</name>
</gene>
<evidence type="ECO:0000256" key="7">
    <source>
        <dbReference type="ARBA" id="ARBA00023024"/>
    </source>
</evidence>
<feature type="disulfide bond" evidence="10 11">
    <location>
        <begin position="58"/>
        <end position="70"/>
    </location>
</feature>
<dbReference type="SUPFAM" id="SSF57016">
    <property type="entry name" value="Plant lectins/antimicrobial peptides"/>
    <property type="match status" value="1"/>
</dbReference>